<dbReference type="KEGG" id="rarg:115732475"/>
<evidence type="ECO:0000313" key="10">
    <source>
        <dbReference type="RefSeq" id="XP_030518978.1"/>
    </source>
</evidence>
<accession>A0A8B8N9A5</accession>
<dbReference type="GeneID" id="115732475"/>
<name>A0A8B8N9A5_9MYRT</name>
<evidence type="ECO:0000256" key="4">
    <source>
        <dbReference type="ARBA" id="ARBA00022692"/>
    </source>
</evidence>
<feature type="transmembrane region" description="Helical" evidence="7">
    <location>
        <begin position="17"/>
        <end position="36"/>
    </location>
</feature>
<dbReference type="InterPro" id="IPR009457">
    <property type="entry name" value="THH1/TOM1/TOM3_dom"/>
</dbReference>
<keyword evidence="3" id="KW-0926">Vacuole</keyword>
<feature type="transmembrane region" description="Helical" evidence="7">
    <location>
        <begin position="91"/>
        <end position="114"/>
    </location>
</feature>
<feature type="transmembrane region" description="Helical" evidence="7">
    <location>
        <begin position="171"/>
        <end position="192"/>
    </location>
</feature>
<dbReference type="Proteomes" id="UP000827889">
    <property type="component" value="Chromosome 10"/>
</dbReference>
<comment type="similarity">
    <text evidence="2">Belongs to the plant tobamovirus multiplication TOM1 protein family.</text>
</comment>
<dbReference type="AlphaFoldDB" id="A0A8B8N9A5"/>
<dbReference type="PANTHER" id="PTHR31142">
    <property type="entry name" value="TOBAMOVIRUS MULTIPLICATION PROTEIN 1-LIKE ISOFORM X1"/>
    <property type="match status" value="1"/>
</dbReference>
<dbReference type="PANTHER" id="PTHR31142:SF4">
    <property type="entry name" value="OS01G0751300 PROTEIN"/>
    <property type="match status" value="1"/>
</dbReference>
<proteinExistence type="inferred from homology"/>
<evidence type="ECO:0000256" key="5">
    <source>
        <dbReference type="ARBA" id="ARBA00022989"/>
    </source>
</evidence>
<sequence length="358" mass="39216">MLPELGGGADRCPSLEMLLVIAALACVDGALALLAFSQVVRIHLRDQEAGWTRQKVLHLMIGSSNLGYFMFFVLTVVASCERWFCWSHMCGFIFMAYPSILFLAAFLLLLSFWVDFCHQAKDEGDGDDNEGNNMQQALLANSVIRQDWSDEGNGCKCWSFRSIEVEGRQKFVAVVIMLVFVLMIAFAVIIWIGNGNNPIDSLSIAEVYTQLIAVAFLLLGGAIVCYGIALFLKLREVRSESASGDMWKVAGLAAVCVMSFTSSASVALSTETPLFYSLPLWDVKGVKPSLLLIVYLFIGSSVPSAFLLWVMRELPRPITSNTEGDHATVTFISYGATVARPSNQWAAATSSRNQGEGD</sequence>
<keyword evidence="9" id="KW-1185">Reference proteome</keyword>
<keyword evidence="6 7" id="KW-0472">Membrane</keyword>
<protein>
    <submittedName>
        <fullName evidence="10">Tobamovirus multiplication protein 1 isoform X1</fullName>
    </submittedName>
</protein>
<evidence type="ECO:0000259" key="8">
    <source>
        <dbReference type="Pfam" id="PF06454"/>
    </source>
</evidence>
<evidence type="ECO:0000313" key="9">
    <source>
        <dbReference type="Proteomes" id="UP000827889"/>
    </source>
</evidence>
<reference evidence="10" key="1">
    <citation type="submission" date="2025-08" db="UniProtKB">
        <authorList>
            <consortium name="RefSeq"/>
        </authorList>
    </citation>
    <scope>IDENTIFICATION</scope>
    <source>
        <tissue evidence="10">Leaf</tissue>
    </source>
</reference>
<feature type="domain" description="THH1/TOM1/TOM3" evidence="8">
    <location>
        <begin position="21"/>
        <end position="121"/>
    </location>
</feature>
<comment type="subcellular location">
    <subcellularLocation>
        <location evidence="1">Vacuole membrane</location>
        <topology evidence="1">Multi-pass membrane protein</topology>
    </subcellularLocation>
</comment>
<organism evidence="9 10">
    <name type="scientific">Rhodamnia argentea</name>
    <dbReference type="NCBI Taxonomy" id="178133"/>
    <lineage>
        <taxon>Eukaryota</taxon>
        <taxon>Viridiplantae</taxon>
        <taxon>Streptophyta</taxon>
        <taxon>Embryophyta</taxon>
        <taxon>Tracheophyta</taxon>
        <taxon>Spermatophyta</taxon>
        <taxon>Magnoliopsida</taxon>
        <taxon>eudicotyledons</taxon>
        <taxon>Gunneridae</taxon>
        <taxon>Pentapetalae</taxon>
        <taxon>rosids</taxon>
        <taxon>malvids</taxon>
        <taxon>Myrtales</taxon>
        <taxon>Myrtaceae</taxon>
        <taxon>Myrtoideae</taxon>
        <taxon>Myrteae</taxon>
        <taxon>Australasian group</taxon>
        <taxon>Rhodamnia</taxon>
    </lineage>
</organism>
<gene>
    <name evidence="10" type="primary">LOC115732475</name>
</gene>
<dbReference type="GO" id="GO:0005774">
    <property type="term" value="C:vacuolar membrane"/>
    <property type="evidence" value="ECO:0007669"/>
    <property type="project" value="UniProtKB-SubCell"/>
</dbReference>
<evidence type="ECO:0000256" key="2">
    <source>
        <dbReference type="ARBA" id="ARBA00006779"/>
    </source>
</evidence>
<evidence type="ECO:0000256" key="1">
    <source>
        <dbReference type="ARBA" id="ARBA00004128"/>
    </source>
</evidence>
<evidence type="ECO:0000256" key="6">
    <source>
        <dbReference type="ARBA" id="ARBA00023136"/>
    </source>
</evidence>
<dbReference type="RefSeq" id="XP_030518978.1">
    <property type="nucleotide sequence ID" value="XM_030663118.2"/>
</dbReference>
<dbReference type="OrthoDB" id="747122at2759"/>
<keyword evidence="5 7" id="KW-1133">Transmembrane helix</keyword>
<feature type="transmembrane region" description="Helical" evidence="7">
    <location>
        <begin position="246"/>
        <end position="269"/>
    </location>
</feature>
<dbReference type="Pfam" id="PF06454">
    <property type="entry name" value="THH1_TOM1-3_dom"/>
    <property type="match status" value="2"/>
</dbReference>
<feature type="transmembrane region" description="Helical" evidence="7">
    <location>
        <begin position="212"/>
        <end position="234"/>
    </location>
</feature>
<feature type="domain" description="THH1/TOM1/TOM3" evidence="8">
    <location>
        <begin position="166"/>
        <end position="316"/>
    </location>
</feature>
<evidence type="ECO:0000256" key="7">
    <source>
        <dbReference type="SAM" id="Phobius"/>
    </source>
</evidence>
<keyword evidence="4 7" id="KW-0812">Transmembrane</keyword>
<evidence type="ECO:0000256" key="3">
    <source>
        <dbReference type="ARBA" id="ARBA00022554"/>
    </source>
</evidence>
<dbReference type="InterPro" id="IPR040226">
    <property type="entry name" value="THH1/TOM1/TOM3"/>
</dbReference>
<feature type="transmembrane region" description="Helical" evidence="7">
    <location>
        <begin position="56"/>
        <end position="79"/>
    </location>
</feature>
<feature type="transmembrane region" description="Helical" evidence="7">
    <location>
        <begin position="289"/>
        <end position="310"/>
    </location>
</feature>